<dbReference type="GO" id="GO:0006508">
    <property type="term" value="P:proteolysis"/>
    <property type="evidence" value="ECO:0007669"/>
    <property type="project" value="UniProtKB-KW"/>
</dbReference>
<organism evidence="5 6">
    <name type="scientific">Neolewinella lacunae</name>
    <dbReference type="NCBI Taxonomy" id="1517758"/>
    <lineage>
        <taxon>Bacteria</taxon>
        <taxon>Pseudomonadati</taxon>
        <taxon>Bacteroidota</taxon>
        <taxon>Saprospiria</taxon>
        <taxon>Saprospirales</taxon>
        <taxon>Lewinellaceae</taxon>
        <taxon>Neolewinella</taxon>
    </lineage>
</organism>
<evidence type="ECO:0000256" key="2">
    <source>
        <dbReference type="ARBA" id="ARBA00022723"/>
    </source>
</evidence>
<dbReference type="Gene3D" id="3.30.70.360">
    <property type="match status" value="1"/>
</dbReference>
<evidence type="ECO:0000313" key="5">
    <source>
        <dbReference type="EMBL" id="MBC6996771.1"/>
    </source>
</evidence>
<dbReference type="NCBIfam" id="NF006579">
    <property type="entry name" value="PRK09104.1"/>
    <property type="match status" value="1"/>
</dbReference>
<dbReference type="SUPFAM" id="SSF53187">
    <property type="entry name" value="Zn-dependent exopeptidases"/>
    <property type="match status" value="1"/>
</dbReference>
<feature type="domain" description="Peptidase M20 dimerisation" evidence="4">
    <location>
        <begin position="205"/>
        <end position="356"/>
    </location>
</feature>
<dbReference type="PANTHER" id="PTHR43270">
    <property type="entry name" value="BETA-ALA-HIS DIPEPTIDASE"/>
    <property type="match status" value="1"/>
</dbReference>
<dbReference type="Proteomes" id="UP000650081">
    <property type="component" value="Unassembled WGS sequence"/>
</dbReference>
<name>A0A923PQ25_9BACT</name>
<keyword evidence="2" id="KW-0479">Metal-binding</keyword>
<keyword evidence="1" id="KW-0645">Protease</keyword>
<dbReference type="NCBIfam" id="NF006053">
    <property type="entry name" value="PRK08201.1"/>
    <property type="match status" value="1"/>
</dbReference>
<dbReference type="GO" id="GO:0008233">
    <property type="term" value="F:peptidase activity"/>
    <property type="evidence" value="ECO:0007669"/>
    <property type="project" value="UniProtKB-KW"/>
</dbReference>
<dbReference type="Gene3D" id="3.40.630.10">
    <property type="entry name" value="Zn peptidases"/>
    <property type="match status" value="1"/>
</dbReference>
<dbReference type="PANTHER" id="PTHR43270:SF12">
    <property type="entry name" value="SUCCINYL-DIAMINOPIMELATE DESUCCINYLASE"/>
    <property type="match status" value="1"/>
</dbReference>
<evidence type="ECO:0000256" key="1">
    <source>
        <dbReference type="ARBA" id="ARBA00022670"/>
    </source>
</evidence>
<keyword evidence="6" id="KW-1185">Reference proteome</keyword>
<comment type="caution">
    <text evidence="5">The sequence shown here is derived from an EMBL/GenBank/DDBJ whole genome shotgun (WGS) entry which is preliminary data.</text>
</comment>
<dbReference type="Pfam" id="PF07687">
    <property type="entry name" value="M20_dimer"/>
    <property type="match status" value="1"/>
</dbReference>
<gene>
    <name evidence="5" type="ORF">H9S92_21540</name>
</gene>
<dbReference type="RefSeq" id="WP_187468859.1">
    <property type="nucleotide sequence ID" value="NZ_JACSIT010000154.1"/>
</dbReference>
<reference evidence="5" key="1">
    <citation type="submission" date="2020-08" db="EMBL/GenBank/DDBJ databases">
        <title>Lewinella bacteria from marine environments.</title>
        <authorList>
            <person name="Zhong Y."/>
        </authorList>
    </citation>
    <scope>NUCLEOTIDE SEQUENCE</scope>
    <source>
        <strain evidence="5">KCTC 42187</strain>
    </source>
</reference>
<dbReference type="InterPro" id="IPR051458">
    <property type="entry name" value="Cyt/Met_Dipeptidase"/>
</dbReference>
<accession>A0A923PQ25</accession>
<keyword evidence="3" id="KW-0378">Hydrolase</keyword>
<dbReference type="AlphaFoldDB" id="A0A923PQ25"/>
<dbReference type="EMBL" id="JACSIT010000154">
    <property type="protein sequence ID" value="MBC6996771.1"/>
    <property type="molecule type" value="Genomic_DNA"/>
</dbReference>
<dbReference type="GO" id="GO:0046872">
    <property type="term" value="F:metal ion binding"/>
    <property type="evidence" value="ECO:0007669"/>
    <property type="project" value="UniProtKB-KW"/>
</dbReference>
<evidence type="ECO:0000313" key="6">
    <source>
        <dbReference type="Proteomes" id="UP000650081"/>
    </source>
</evidence>
<protein>
    <submittedName>
        <fullName evidence="5">Dipeptidase</fullName>
    </submittedName>
</protein>
<dbReference type="InterPro" id="IPR002933">
    <property type="entry name" value="Peptidase_M20"/>
</dbReference>
<sequence>MTTHQYIDAHRERFLEELFSLLRTPSVSTDPARKDDTHYCATQVQEYLLKAGMDEVSLYPTAGHPIVYAEKIIDPALPTVLVYGHYDVQPAAPLEQWESAPFEPVIKKTALHPEGAIFARGATDDKGQMFIHVKAVEAMIQTGNLPCNVKFMIEGEEEIGSPNLTPFIQQYHEMLAADVILVSDTSLLANDVPSITVGLRGLSYLDVKVTAASKDMHSGTYGAGVANPINTLCEMVAKLKDERKHITIPGFYDDVVFPSDEVRDMIRNAPFDAAAKMEGPGLFGLEGEEGYHFYERTGILPSLDCNGIWGGFMEKGSKTIIPAVANAKISMRLVSQQNHEKAAQQFADYFKSLAPDTVRVEVTPHHGGNPYVTPTDTVEYQAASAAMEESFGRVPVPMYGGGSIPIIAAFKEILKIETILMGFGLDSDGLHSPNEHFGVVNFFKGIETVPLFFRAYASRKAGA</sequence>
<evidence type="ECO:0000259" key="4">
    <source>
        <dbReference type="Pfam" id="PF07687"/>
    </source>
</evidence>
<dbReference type="InterPro" id="IPR011650">
    <property type="entry name" value="Peptidase_M20_dimer"/>
</dbReference>
<dbReference type="Pfam" id="PF01546">
    <property type="entry name" value="Peptidase_M20"/>
    <property type="match status" value="1"/>
</dbReference>
<proteinExistence type="predicted"/>
<evidence type="ECO:0000256" key="3">
    <source>
        <dbReference type="ARBA" id="ARBA00022801"/>
    </source>
</evidence>